<name>A0A839ILX4_9GAMM</name>
<dbReference type="Proteomes" id="UP000565262">
    <property type="component" value="Unassembled WGS sequence"/>
</dbReference>
<protein>
    <submittedName>
        <fullName evidence="2">YheU family protein</fullName>
    </submittedName>
</protein>
<dbReference type="SUPFAM" id="SSF118001">
    <property type="entry name" value="YehU-like"/>
    <property type="match status" value="1"/>
</dbReference>
<dbReference type="InterPro" id="IPR036685">
    <property type="entry name" value="YehU-like_sf"/>
</dbReference>
<dbReference type="Pfam" id="PF06794">
    <property type="entry name" value="UPF0270"/>
    <property type="match status" value="1"/>
</dbReference>
<comment type="caution">
    <text evidence="2">The sequence shown here is derived from an EMBL/GenBank/DDBJ whole genome shotgun (WGS) entry which is preliminary data.</text>
</comment>
<organism evidence="2 3">
    <name type="scientific">Oceanospirillum sediminis</name>
    <dbReference type="NCBI Taxonomy" id="2760088"/>
    <lineage>
        <taxon>Bacteria</taxon>
        <taxon>Pseudomonadati</taxon>
        <taxon>Pseudomonadota</taxon>
        <taxon>Gammaproteobacteria</taxon>
        <taxon>Oceanospirillales</taxon>
        <taxon>Oceanospirillaceae</taxon>
        <taxon>Oceanospirillum</taxon>
    </lineage>
</organism>
<evidence type="ECO:0000313" key="2">
    <source>
        <dbReference type="EMBL" id="MBB1485694.1"/>
    </source>
</evidence>
<dbReference type="EMBL" id="JACJFM010000003">
    <property type="protein sequence ID" value="MBB1485694.1"/>
    <property type="molecule type" value="Genomic_DNA"/>
</dbReference>
<proteinExistence type="inferred from homology"/>
<dbReference type="AlphaFoldDB" id="A0A839ILX4"/>
<comment type="similarity">
    <text evidence="1">Belongs to the UPF0270 family.</text>
</comment>
<dbReference type="RefSeq" id="WP_182807478.1">
    <property type="nucleotide sequence ID" value="NZ_JACJFM010000003.1"/>
</dbReference>
<sequence length="82" mass="9114">MIEVPYRDISPDALQGLLEDFVTRQGYDTAETELSLEDLAAQVRQQLITGQLTIVYDGVTESVTVLTKQEYHARLQSAGLNS</sequence>
<keyword evidence="3" id="KW-1185">Reference proteome</keyword>
<reference evidence="2 3" key="1">
    <citation type="submission" date="2020-08" db="EMBL/GenBank/DDBJ databases">
        <title>Oceanospirillum sp. nov. isolated from marine sediment.</title>
        <authorList>
            <person name="Ji X."/>
        </authorList>
    </citation>
    <scope>NUCLEOTIDE SEQUENCE [LARGE SCALE GENOMIC DNA]</scope>
    <source>
        <strain evidence="2 3">D5</strain>
    </source>
</reference>
<dbReference type="Gene3D" id="1.10.10.610">
    <property type="entry name" value="YehU-like"/>
    <property type="match status" value="1"/>
</dbReference>
<evidence type="ECO:0000313" key="3">
    <source>
        <dbReference type="Proteomes" id="UP000565262"/>
    </source>
</evidence>
<evidence type="ECO:0000256" key="1">
    <source>
        <dbReference type="ARBA" id="ARBA00006450"/>
    </source>
</evidence>
<accession>A0A839ILX4</accession>
<gene>
    <name evidence="2" type="ORF">H4O21_03605</name>
</gene>
<dbReference type="InterPro" id="IPR010648">
    <property type="entry name" value="UPF0270"/>
</dbReference>